<keyword evidence="3" id="KW-1185">Reference proteome</keyword>
<gene>
    <name evidence="2" type="ORF">ACERK3_14395</name>
</gene>
<feature type="transmembrane region" description="Helical" evidence="1">
    <location>
        <begin position="6"/>
        <end position="25"/>
    </location>
</feature>
<dbReference type="Proteomes" id="UP001575105">
    <property type="component" value="Unassembled WGS sequence"/>
</dbReference>
<evidence type="ECO:0000256" key="1">
    <source>
        <dbReference type="SAM" id="Phobius"/>
    </source>
</evidence>
<keyword evidence="1" id="KW-0472">Membrane</keyword>
<dbReference type="EMBL" id="JBGUBD010000009">
    <property type="protein sequence ID" value="MFA9479475.1"/>
    <property type="molecule type" value="Genomic_DNA"/>
</dbReference>
<dbReference type="RefSeq" id="WP_425346398.1">
    <property type="nucleotide sequence ID" value="NZ_JBGUBD010000009.1"/>
</dbReference>
<name>A0ABV4U7A1_9BACT</name>
<sequence length="51" mass="5541">MTAEGWIMMLVSVGGMCAFLGWCVYKVVATPGSTEHLHSQADIDPGDREKD</sequence>
<evidence type="ECO:0000313" key="2">
    <source>
        <dbReference type="EMBL" id="MFA9479475.1"/>
    </source>
</evidence>
<accession>A0ABV4U7A1</accession>
<proteinExistence type="predicted"/>
<keyword evidence="1" id="KW-0812">Transmembrane</keyword>
<evidence type="ECO:0000313" key="3">
    <source>
        <dbReference type="Proteomes" id="UP001575105"/>
    </source>
</evidence>
<comment type="caution">
    <text evidence="2">The sequence shown here is derived from an EMBL/GenBank/DDBJ whole genome shotgun (WGS) entry which is preliminary data.</text>
</comment>
<evidence type="ECO:0008006" key="4">
    <source>
        <dbReference type="Google" id="ProtNLM"/>
    </source>
</evidence>
<organism evidence="2 3">
    <name type="scientific">Natronomicrosphaera hydrolytica</name>
    <dbReference type="NCBI Taxonomy" id="3242702"/>
    <lineage>
        <taxon>Bacteria</taxon>
        <taxon>Pseudomonadati</taxon>
        <taxon>Planctomycetota</taxon>
        <taxon>Phycisphaerae</taxon>
        <taxon>Phycisphaerales</taxon>
        <taxon>Phycisphaeraceae</taxon>
        <taxon>Natronomicrosphaera</taxon>
    </lineage>
</organism>
<keyword evidence="1" id="KW-1133">Transmembrane helix</keyword>
<reference evidence="2 3" key="1">
    <citation type="submission" date="2024-08" db="EMBL/GenBank/DDBJ databases">
        <title>Whole-genome sequencing of halo(alkali)philic microorganisms from hypersaline lakes.</title>
        <authorList>
            <person name="Sorokin D.Y."/>
            <person name="Merkel A.Y."/>
            <person name="Messina E."/>
            <person name="Yakimov M."/>
        </authorList>
    </citation>
    <scope>NUCLEOTIDE SEQUENCE [LARGE SCALE GENOMIC DNA]</scope>
    <source>
        <strain evidence="2 3">AB-hyl4</strain>
    </source>
</reference>
<protein>
    <recommendedName>
        <fullName evidence="4">Cbb3-type cytochrome c oxidase subunit 3</fullName>
    </recommendedName>
</protein>